<evidence type="ECO:0000313" key="3">
    <source>
        <dbReference type="Proteomes" id="UP001054945"/>
    </source>
</evidence>
<accession>A0AAV4VYV3</accession>
<reference evidence="2 3" key="1">
    <citation type="submission" date="2021-06" db="EMBL/GenBank/DDBJ databases">
        <title>Caerostris extrusa draft genome.</title>
        <authorList>
            <person name="Kono N."/>
            <person name="Arakawa K."/>
        </authorList>
    </citation>
    <scope>NUCLEOTIDE SEQUENCE [LARGE SCALE GENOMIC DNA]</scope>
</reference>
<proteinExistence type="predicted"/>
<keyword evidence="1" id="KW-1133">Transmembrane helix</keyword>
<feature type="transmembrane region" description="Helical" evidence="1">
    <location>
        <begin position="39"/>
        <end position="56"/>
    </location>
</feature>
<keyword evidence="3" id="KW-1185">Reference proteome</keyword>
<organism evidence="2 3">
    <name type="scientific">Caerostris extrusa</name>
    <name type="common">Bark spider</name>
    <name type="synonym">Caerostris bankana</name>
    <dbReference type="NCBI Taxonomy" id="172846"/>
    <lineage>
        <taxon>Eukaryota</taxon>
        <taxon>Metazoa</taxon>
        <taxon>Ecdysozoa</taxon>
        <taxon>Arthropoda</taxon>
        <taxon>Chelicerata</taxon>
        <taxon>Arachnida</taxon>
        <taxon>Araneae</taxon>
        <taxon>Araneomorphae</taxon>
        <taxon>Entelegynae</taxon>
        <taxon>Araneoidea</taxon>
        <taxon>Araneidae</taxon>
        <taxon>Caerostris</taxon>
    </lineage>
</organism>
<keyword evidence="1" id="KW-0472">Membrane</keyword>
<dbReference type="EMBL" id="BPLR01015370">
    <property type="protein sequence ID" value="GIY75622.1"/>
    <property type="molecule type" value="Genomic_DNA"/>
</dbReference>
<name>A0AAV4VYV3_CAEEX</name>
<evidence type="ECO:0000313" key="2">
    <source>
        <dbReference type="EMBL" id="GIY75622.1"/>
    </source>
</evidence>
<keyword evidence="1" id="KW-0812">Transmembrane</keyword>
<dbReference type="AlphaFoldDB" id="A0AAV4VYV3"/>
<evidence type="ECO:0000256" key="1">
    <source>
        <dbReference type="SAM" id="Phobius"/>
    </source>
</evidence>
<protein>
    <submittedName>
        <fullName evidence="2">Uncharacterized protein</fullName>
    </submittedName>
</protein>
<dbReference type="Proteomes" id="UP001054945">
    <property type="component" value="Unassembled WGS sequence"/>
</dbReference>
<sequence length="144" mass="16444">MGLLNVACNDECGLKTTVAAYHFWKCPENPSEFLKEAHGILWIVLFVNPMYCTVLIDQSLALNRRKNDKEVDPDSKGQFESDVSRFYNQDYPPDLRLCNNVARNHGRDGAAAQVHHEVSILLSQVVFHSYPTTTNIVEFYHIKC</sequence>
<comment type="caution">
    <text evidence="2">The sequence shown here is derived from an EMBL/GenBank/DDBJ whole genome shotgun (WGS) entry which is preliminary data.</text>
</comment>
<gene>
    <name evidence="2" type="ORF">CEXT_158961</name>
</gene>